<dbReference type="EMBL" id="VLTL01000396">
    <property type="protein sequence ID" value="KAA0145476.1"/>
    <property type="molecule type" value="Genomic_DNA"/>
</dbReference>
<evidence type="ECO:0008006" key="8">
    <source>
        <dbReference type="Google" id="ProtNLM"/>
    </source>
</evidence>
<dbReference type="InterPro" id="IPR027437">
    <property type="entry name" value="Rbsml_uS13_C"/>
</dbReference>
<evidence type="ECO:0000313" key="6">
    <source>
        <dbReference type="EMBL" id="KAA0158031.1"/>
    </source>
</evidence>
<dbReference type="Gene3D" id="4.10.910.10">
    <property type="entry name" value="30s ribosomal protein s13, domain 2"/>
    <property type="match status" value="1"/>
</dbReference>
<evidence type="ECO:0000256" key="3">
    <source>
        <dbReference type="ARBA" id="ARBA00023274"/>
    </source>
</evidence>
<dbReference type="GO" id="GO:1990904">
    <property type="term" value="C:ribonucleoprotein complex"/>
    <property type="evidence" value="ECO:0007669"/>
    <property type="project" value="UniProtKB-KW"/>
</dbReference>
<keyword evidence="3" id="KW-0687">Ribonucleoprotein</keyword>
<evidence type="ECO:0000313" key="5">
    <source>
        <dbReference type="EMBL" id="KAA0145476.1"/>
    </source>
</evidence>
<dbReference type="EMBL" id="VLTO01000218">
    <property type="protein sequence ID" value="KAA0158031.1"/>
    <property type="molecule type" value="Genomic_DNA"/>
</dbReference>
<dbReference type="Proteomes" id="UP000323011">
    <property type="component" value="Mitochondrion MT"/>
</dbReference>
<keyword evidence="2" id="KW-0689">Ribosomal protein</keyword>
<dbReference type="AlphaFoldDB" id="A0A5A8C021"/>
<dbReference type="Proteomes" id="UP000322899">
    <property type="component" value="Mitochondrion MT"/>
</dbReference>
<evidence type="ECO:0000313" key="7">
    <source>
        <dbReference type="Proteomes" id="UP000323011"/>
    </source>
</evidence>
<dbReference type="OrthoDB" id="525520at2759"/>
<dbReference type="GO" id="GO:0003676">
    <property type="term" value="F:nucleic acid binding"/>
    <property type="evidence" value="ECO:0007669"/>
    <property type="project" value="InterPro"/>
</dbReference>
<comment type="caution">
    <text evidence="4">The sequence shown here is derived from an EMBL/GenBank/DDBJ whole genome shotgun (WGS) entry which is preliminary data.</text>
</comment>
<organism evidence="4 7">
    <name type="scientific">Cafeteria roenbergensis</name>
    <name type="common">Marine flagellate</name>
    <dbReference type="NCBI Taxonomy" id="33653"/>
    <lineage>
        <taxon>Eukaryota</taxon>
        <taxon>Sar</taxon>
        <taxon>Stramenopiles</taxon>
        <taxon>Bigyra</taxon>
        <taxon>Opalozoa</taxon>
        <taxon>Bicosoecida</taxon>
        <taxon>Cafeteriaceae</taxon>
        <taxon>Cafeteria</taxon>
    </lineage>
</organism>
<dbReference type="PROSITE" id="PS50159">
    <property type="entry name" value="RIBOSOMAL_S13_2"/>
    <property type="match status" value="1"/>
</dbReference>
<comment type="similarity">
    <text evidence="1">Belongs to the universal ribosomal protein uS13 family.</text>
</comment>
<evidence type="ECO:0000256" key="1">
    <source>
        <dbReference type="ARBA" id="ARBA00008080"/>
    </source>
</evidence>
<geneLocation type="mitochondrion" evidence="4"/>
<keyword evidence="4" id="KW-0496">Mitochondrion</keyword>
<name>A0A5A8C021_CAFRO</name>
<evidence type="ECO:0000313" key="4">
    <source>
        <dbReference type="EMBL" id="KAA0145440.1"/>
    </source>
</evidence>
<proteinExistence type="inferred from homology"/>
<keyword evidence="7" id="KW-1185">Reference proteome</keyword>
<accession>A0A5A8C021</accession>
<evidence type="ECO:0000256" key="2">
    <source>
        <dbReference type="ARBA" id="ARBA00022980"/>
    </source>
</evidence>
<dbReference type="SUPFAM" id="SSF46946">
    <property type="entry name" value="S13-like H2TH domain"/>
    <property type="match status" value="1"/>
</dbReference>
<gene>
    <name evidence="6" type="ORF">FNF27_10024</name>
    <name evidence="5" type="ORF">FNF28_10020</name>
    <name evidence="4" type="ORF">FNF29_10021</name>
</gene>
<reference evidence="4 7" key="1">
    <citation type="submission" date="2019-07" db="EMBL/GenBank/DDBJ databases">
        <title>Genomes of Cafeteria roenbergensis.</title>
        <authorList>
            <person name="Fischer M.G."/>
            <person name="Hackl T."/>
            <person name="Roman M."/>
        </authorList>
    </citation>
    <scope>NUCLEOTIDE SEQUENCE [LARGE SCALE GENOMIC DNA]</scope>
    <source>
        <strain evidence="4 7">BVI</strain>
        <strain evidence="6">E4-10P</strain>
        <strain evidence="5">RCC970-E3</strain>
    </source>
</reference>
<protein>
    <recommendedName>
        <fullName evidence="8">Ribosomal protein S13</fullName>
    </recommendedName>
</protein>
<sequence length="100" mass="12010">MWLYKTKKNLLYSDDNEMKISLIEKQWLLKKPAKSIFLVLPSFFIFCNKRLSLFRLKRSTRRSCKTAIRFIRRNQGFPVHGQRTCSNGKTAKKKLWKKIN</sequence>
<dbReference type="GO" id="GO:0005840">
    <property type="term" value="C:ribosome"/>
    <property type="evidence" value="ECO:0007669"/>
    <property type="project" value="UniProtKB-KW"/>
</dbReference>
<dbReference type="Proteomes" id="UP000324907">
    <property type="component" value="Mitochondrion MT"/>
</dbReference>
<dbReference type="EMBL" id="VLTN01000170">
    <property type="protein sequence ID" value="KAA0145440.1"/>
    <property type="molecule type" value="Genomic_DNA"/>
</dbReference>
<dbReference type="InterPro" id="IPR010979">
    <property type="entry name" value="Ribosomal_uS13-like_H2TH"/>
</dbReference>